<dbReference type="SUPFAM" id="SSF53448">
    <property type="entry name" value="Nucleotide-diphospho-sugar transferases"/>
    <property type="match status" value="1"/>
</dbReference>
<dbReference type="EMBL" id="RWBG01000004">
    <property type="protein sequence ID" value="RSK39169.1"/>
    <property type="molecule type" value="Genomic_DNA"/>
</dbReference>
<evidence type="ECO:0000313" key="3">
    <source>
        <dbReference type="Proteomes" id="UP000270620"/>
    </source>
</evidence>
<sequence length="273" mass="31705">MENKSKVDFEVLISTMNRTSLDFLYYMFQHNDLSKTRVLIINQTIKGKELMSTLENVRVFNVLDKGISKSRNLAIANAVGEICLIADDDEVFVKGFKEVVLNTFHENKKVTLVRFKIETFEGDPFKNYSKLDTKKINVLDILSTSSIEVAFKRREVVNKKIIFNERFGLGAEFKMGEEQLFLNKIKESGLNMIYKADTIAFHNKMSTINKTTVKDKYLAQGAVCYKLFPKTMWFWIVLKLFFDLKQNKLKFKQINKAIQYSKQGKNKLLNLSN</sequence>
<accession>A0A3R9NM89</accession>
<dbReference type="RefSeq" id="WP_125468143.1">
    <property type="nucleotide sequence ID" value="NZ_RWBG01000004.1"/>
</dbReference>
<dbReference type="AlphaFoldDB" id="A0A3R9NM89"/>
<organism evidence="2 3">
    <name type="scientific">Mangrovimonas spongiae</name>
    <dbReference type="NCBI Taxonomy" id="2494697"/>
    <lineage>
        <taxon>Bacteria</taxon>
        <taxon>Pseudomonadati</taxon>
        <taxon>Bacteroidota</taxon>
        <taxon>Flavobacteriia</taxon>
        <taxon>Flavobacteriales</taxon>
        <taxon>Flavobacteriaceae</taxon>
        <taxon>Mangrovimonas</taxon>
    </lineage>
</organism>
<comment type="caution">
    <text evidence="2">The sequence shown here is derived from an EMBL/GenBank/DDBJ whole genome shotgun (WGS) entry which is preliminary data.</text>
</comment>
<dbReference type="Pfam" id="PF00535">
    <property type="entry name" value="Glycos_transf_2"/>
    <property type="match status" value="1"/>
</dbReference>
<dbReference type="InterPro" id="IPR001173">
    <property type="entry name" value="Glyco_trans_2-like"/>
</dbReference>
<keyword evidence="2" id="KW-0808">Transferase</keyword>
<proteinExistence type="predicted"/>
<dbReference type="InterPro" id="IPR029044">
    <property type="entry name" value="Nucleotide-diphossugar_trans"/>
</dbReference>
<dbReference type="GO" id="GO:0016740">
    <property type="term" value="F:transferase activity"/>
    <property type="evidence" value="ECO:0007669"/>
    <property type="project" value="UniProtKB-KW"/>
</dbReference>
<dbReference type="CDD" id="cd00761">
    <property type="entry name" value="Glyco_tranf_GTA_type"/>
    <property type="match status" value="1"/>
</dbReference>
<keyword evidence="3" id="KW-1185">Reference proteome</keyword>
<dbReference type="OrthoDB" id="9778406at2"/>
<evidence type="ECO:0000313" key="2">
    <source>
        <dbReference type="EMBL" id="RSK39169.1"/>
    </source>
</evidence>
<protein>
    <submittedName>
        <fullName evidence="2">Glycosyltransferase family 2 protein</fullName>
    </submittedName>
</protein>
<evidence type="ECO:0000259" key="1">
    <source>
        <dbReference type="Pfam" id="PF00535"/>
    </source>
</evidence>
<reference evidence="2 3" key="1">
    <citation type="submission" date="2018-12" db="EMBL/GenBank/DDBJ databases">
        <title>Mangrovimonas spongiae sp. nov., a novel member of the genus Mangrovimonas isolated from marine sponge.</title>
        <authorList>
            <person name="Zhuang L."/>
            <person name="Luo L."/>
        </authorList>
    </citation>
    <scope>NUCLEOTIDE SEQUENCE [LARGE SCALE GENOMIC DNA]</scope>
    <source>
        <strain evidence="2 3">HN-E26</strain>
    </source>
</reference>
<name>A0A3R9NM89_9FLAO</name>
<dbReference type="Gene3D" id="3.90.550.10">
    <property type="entry name" value="Spore Coat Polysaccharide Biosynthesis Protein SpsA, Chain A"/>
    <property type="match status" value="1"/>
</dbReference>
<gene>
    <name evidence="2" type="ORF">EJA19_09510</name>
</gene>
<dbReference type="Proteomes" id="UP000270620">
    <property type="component" value="Unassembled WGS sequence"/>
</dbReference>
<feature type="domain" description="Glycosyltransferase 2-like" evidence="1">
    <location>
        <begin position="54"/>
        <end position="127"/>
    </location>
</feature>